<dbReference type="InterPro" id="IPR010982">
    <property type="entry name" value="Lambda_DNA-bd_dom_sf"/>
</dbReference>
<gene>
    <name evidence="2" type="ORF">LCGC14_0541280</name>
</gene>
<dbReference type="PROSITE" id="PS50943">
    <property type="entry name" value="HTH_CROC1"/>
    <property type="match status" value="1"/>
</dbReference>
<dbReference type="GO" id="GO:0003677">
    <property type="term" value="F:DNA binding"/>
    <property type="evidence" value="ECO:0007669"/>
    <property type="project" value="InterPro"/>
</dbReference>
<dbReference type="AlphaFoldDB" id="A0A0F9RXF2"/>
<proteinExistence type="predicted"/>
<accession>A0A0F9RXF2</accession>
<sequence>MDTLGQILRKRRKERGFSQKELGVLSGLNDAHISHLERGERFPSGRSLRKLAKPLGFSELGLLRLAGFISQEGVDEVLDKVRQTFKDVLDSCSEKIDIL</sequence>
<dbReference type="Gene3D" id="1.10.260.40">
    <property type="entry name" value="lambda repressor-like DNA-binding domains"/>
    <property type="match status" value="1"/>
</dbReference>
<dbReference type="EMBL" id="LAZR01000724">
    <property type="protein sequence ID" value="KKN59514.1"/>
    <property type="molecule type" value="Genomic_DNA"/>
</dbReference>
<name>A0A0F9RXF2_9ZZZZ</name>
<dbReference type="CDD" id="cd00093">
    <property type="entry name" value="HTH_XRE"/>
    <property type="match status" value="1"/>
</dbReference>
<reference evidence="2" key="1">
    <citation type="journal article" date="2015" name="Nature">
        <title>Complex archaea that bridge the gap between prokaryotes and eukaryotes.</title>
        <authorList>
            <person name="Spang A."/>
            <person name="Saw J.H."/>
            <person name="Jorgensen S.L."/>
            <person name="Zaremba-Niedzwiedzka K."/>
            <person name="Martijn J."/>
            <person name="Lind A.E."/>
            <person name="van Eijk R."/>
            <person name="Schleper C."/>
            <person name="Guy L."/>
            <person name="Ettema T.J."/>
        </authorList>
    </citation>
    <scope>NUCLEOTIDE SEQUENCE</scope>
</reference>
<dbReference type="SUPFAM" id="SSF47413">
    <property type="entry name" value="lambda repressor-like DNA-binding domains"/>
    <property type="match status" value="1"/>
</dbReference>
<evidence type="ECO:0000313" key="2">
    <source>
        <dbReference type="EMBL" id="KKN59514.1"/>
    </source>
</evidence>
<feature type="domain" description="HTH cro/C1-type" evidence="1">
    <location>
        <begin position="8"/>
        <end position="63"/>
    </location>
</feature>
<comment type="caution">
    <text evidence="2">The sequence shown here is derived from an EMBL/GenBank/DDBJ whole genome shotgun (WGS) entry which is preliminary data.</text>
</comment>
<dbReference type="Pfam" id="PF01381">
    <property type="entry name" value="HTH_3"/>
    <property type="match status" value="1"/>
</dbReference>
<organism evidence="2">
    <name type="scientific">marine sediment metagenome</name>
    <dbReference type="NCBI Taxonomy" id="412755"/>
    <lineage>
        <taxon>unclassified sequences</taxon>
        <taxon>metagenomes</taxon>
        <taxon>ecological metagenomes</taxon>
    </lineage>
</organism>
<protein>
    <recommendedName>
        <fullName evidence="1">HTH cro/C1-type domain-containing protein</fullName>
    </recommendedName>
</protein>
<evidence type="ECO:0000259" key="1">
    <source>
        <dbReference type="PROSITE" id="PS50943"/>
    </source>
</evidence>
<dbReference type="SMART" id="SM00530">
    <property type="entry name" value="HTH_XRE"/>
    <property type="match status" value="1"/>
</dbReference>
<dbReference type="InterPro" id="IPR001387">
    <property type="entry name" value="Cro/C1-type_HTH"/>
</dbReference>